<evidence type="ECO:0000256" key="1">
    <source>
        <dbReference type="SAM" id="MobiDB-lite"/>
    </source>
</evidence>
<sequence>MLIVPVPRLSGKPPVRGPVPVLPNTPREQTRPVQDIWPPKGTDEAPHLPPGDEVPERTGVNMDLDDPVLDELGVLESRISRNLVDLELLQKPSPSPGPVRVVHQFTLILGDRVDSRLRTRGHCTHGGLVLRSPRARDGLREMGVLFLYHIPDALDSSRSDL</sequence>
<dbReference type="VEuPathDB" id="CryptoDB:Cvel_17227"/>
<organism evidence="2">
    <name type="scientific">Chromera velia CCMP2878</name>
    <dbReference type="NCBI Taxonomy" id="1169474"/>
    <lineage>
        <taxon>Eukaryota</taxon>
        <taxon>Sar</taxon>
        <taxon>Alveolata</taxon>
        <taxon>Colpodellida</taxon>
        <taxon>Chromeraceae</taxon>
        <taxon>Chromera</taxon>
    </lineage>
</organism>
<gene>
    <name evidence="2" type="ORF">Cvel_17227</name>
</gene>
<reference evidence="2" key="1">
    <citation type="submission" date="2014-11" db="EMBL/GenBank/DDBJ databases">
        <authorList>
            <person name="Otto D Thomas"/>
            <person name="Naeem Raeece"/>
        </authorList>
    </citation>
    <scope>NUCLEOTIDE SEQUENCE</scope>
</reference>
<proteinExistence type="predicted"/>
<name>A0A0G4FIL2_9ALVE</name>
<accession>A0A0G4FIL2</accession>
<dbReference type="PhylomeDB" id="A0A0G4FIL2"/>
<dbReference type="AlphaFoldDB" id="A0A0G4FIL2"/>
<protein>
    <submittedName>
        <fullName evidence="2">Uncharacterized protein</fullName>
    </submittedName>
</protein>
<evidence type="ECO:0000313" key="2">
    <source>
        <dbReference type="EMBL" id="CEM13478.1"/>
    </source>
</evidence>
<dbReference type="EMBL" id="CDMZ01000400">
    <property type="protein sequence ID" value="CEM13478.1"/>
    <property type="molecule type" value="Genomic_DNA"/>
</dbReference>
<feature type="region of interest" description="Disordered" evidence="1">
    <location>
        <begin position="1"/>
        <end position="63"/>
    </location>
</feature>